<dbReference type="EMBL" id="JAUSRD010000003">
    <property type="protein sequence ID" value="MDP9892334.1"/>
    <property type="molecule type" value="Genomic_DNA"/>
</dbReference>
<organism evidence="2 3">
    <name type="scientific">Variovorax boronicumulans</name>
    <dbReference type="NCBI Taxonomy" id="436515"/>
    <lineage>
        <taxon>Bacteria</taxon>
        <taxon>Pseudomonadati</taxon>
        <taxon>Pseudomonadota</taxon>
        <taxon>Betaproteobacteria</taxon>
        <taxon>Burkholderiales</taxon>
        <taxon>Comamonadaceae</taxon>
        <taxon>Variovorax</taxon>
    </lineage>
</organism>
<dbReference type="InterPro" id="IPR013362">
    <property type="entry name" value="Pilus_4_PilV"/>
</dbReference>
<reference evidence="2" key="1">
    <citation type="submission" date="2023-07" db="EMBL/GenBank/DDBJ databases">
        <title>Sorghum-associated microbial communities from plants grown in Nebraska, USA.</title>
        <authorList>
            <person name="Schachtman D."/>
        </authorList>
    </citation>
    <scope>NUCLEOTIDE SEQUENCE</scope>
    <source>
        <strain evidence="2">DS3754</strain>
    </source>
</reference>
<evidence type="ECO:0000256" key="1">
    <source>
        <dbReference type="SAM" id="Phobius"/>
    </source>
</evidence>
<keyword evidence="1" id="KW-0812">Transmembrane</keyword>
<keyword evidence="1" id="KW-0472">Membrane</keyword>
<proteinExistence type="predicted"/>
<evidence type="ECO:0000313" key="3">
    <source>
        <dbReference type="Proteomes" id="UP001242045"/>
    </source>
</evidence>
<sequence>MKKFSLKKPSGARQSGVALLEVLVSVLLFSLGILGLIGLQARAISLSTDAQDRNRAALLANDIASTMWLGKSVAVNTGAGSTWQKRVSDVANAGLPNGAVTVTAVSGTTNSADIAITWKAPGRSGAKAEQQSSTLTTRVTLP</sequence>
<dbReference type="Proteomes" id="UP001242045">
    <property type="component" value="Unassembled WGS sequence"/>
</dbReference>
<keyword evidence="1" id="KW-1133">Transmembrane helix</keyword>
<evidence type="ECO:0000313" key="2">
    <source>
        <dbReference type="EMBL" id="MDP9892334.1"/>
    </source>
</evidence>
<protein>
    <submittedName>
        <fullName evidence="2">Type IV pilus assembly protein PilV</fullName>
    </submittedName>
</protein>
<feature type="transmembrane region" description="Helical" evidence="1">
    <location>
        <begin position="20"/>
        <end position="39"/>
    </location>
</feature>
<dbReference type="NCBIfam" id="TIGR02523">
    <property type="entry name" value="type_IV_pilV"/>
    <property type="match status" value="1"/>
</dbReference>
<dbReference type="AlphaFoldDB" id="A0AAW8CVU0"/>
<dbReference type="RefSeq" id="WP_307684302.1">
    <property type="nucleotide sequence ID" value="NZ_JAUSRD010000003.1"/>
</dbReference>
<accession>A0AAW8CVU0</accession>
<comment type="caution">
    <text evidence="2">The sequence shown here is derived from an EMBL/GenBank/DDBJ whole genome shotgun (WGS) entry which is preliminary data.</text>
</comment>
<name>A0AAW8CVU0_9BURK</name>
<gene>
    <name evidence="2" type="ORF">J2W31_001439</name>
</gene>